<dbReference type="PANTHER" id="PTHR24171">
    <property type="entry name" value="ANKYRIN REPEAT DOMAIN-CONTAINING PROTEIN 39-RELATED"/>
    <property type="match status" value="1"/>
</dbReference>
<dbReference type="PROSITE" id="PS50088">
    <property type="entry name" value="ANK_REPEAT"/>
    <property type="match status" value="3"/>
</dbReference>
<dbReference type="OrthoDB" id="4772757at2759"/>
<dbReference type="Gene3D" id="1.25.40.20">
    <property type="entry name" value="Ankyrin repeat-containing domain"/>
    <property type="match status" value="2"/>
</dbReference>
<dbReference type="Pfam" id="PF00023">
    <property type="entry name" value="Ank"/>
    <property type="match status" value="2"/>
</dbReference>
<keyword evidence="1" id="KW-0677">Repeat</keyword>
<keyword evidence="5" id="KW-1185">Reference proteome</keyword>
<comment type="caution">
    <text evidence="4">The sequence shown here is derived from an EMBL/GenBank/DDBJ whole genome shotgun (WGS) entry which is preliminary data.</text>
</comment>
<proteinExistence type="predicted"/>
<sequence>MTPSTIQGSLLHIAVAQGATEAAKVLTTHLCRAGLALDPLDGLAETPLFLAVKTGECNIAALLLQAGADVNSMSGKAYLERLGRDLDTDDYNAIAPLSLACAQRDLGMVKLLLRHGADPNAGNGVDVPASPLMACLAENEEQGPSWNAERVKKILEELLASRADVNGRPSHIEASEPFDHRSLWRRGIRGEASWACCCQQLGSLMGSPGARADVNTPDDYGDAPLHACLNFGTEEATQLLLAHGADVNAEDGDGISAAVLQIMQRRSRLQISPARC</sequence>
<feature type="repeat" description="ANK" evidence="3">
    <location>
        <begin position="92"/>
        <end position="124"/>
    </location>
</feature>
<dbReference type="SMART" id="SM00248">
    <property type="entry name" value="ANK"/>
    <property type="match status" value="3"/>
</dbReference>
<keyword evidence="2 3" id="KW-0040">ANK repeat</keyword>
<feature type="repeat" description="ANK" evidence="3">
    <location>
        <begin position="43"/>
        <end position="75"/>
    </location>
</feature>
<gene>
    <name evidence="4" type="primary">TNKS</name>
    <name evidence="4" type="ORF">SNAT2548_LOCUS8402</name>
</gene>
<evidence type="ECO:0000313" key="5">
    <source>
        <dbReference type="Proteomes" id="UP000604046"/>
    </source>
</evidence>
<dbReference type="InterPro" id="IPR002110">
    <property type="entry name" value="Ankyrin_rpt"/>
</dbReference>
<dbReference type="Proteomes" id="UP000604046">
    <property type="component" value="Unassembled WGS sequence"/>
</dbReference>
<organism evidence="4 5">
    <name type="scientific">Symbiodinium natans</name>
    <dbReference type="NCBI Taxonomy" id="878477"/>
    <lineage>
        <taxon>Eukaryota</taxon>
        <taxon>Sar</taxon>
        <taxon>Alveolata</taxon>
        <taxon>Dinophyceae</taxon>
        <taxon>Suessiales</taxon>
        <taxon>Symbiodiniaceae</taxon>
        <taxon>Symbiodinium</taxon>
    </lineage>
</organism>
<evidence type="ECO:0000256" key="3">
    <source>
        <dbReference type="PROSITE-ProRule" id="PRU00023"/>
    </source>
</evidence>
<dbReference type="AlphaFoldDB" id="A0A812K473"/>
<dbReference type="InterPro" id="IPR036770">
    <property type="entry name" value="Ankyrin_rpt-contain_sf"/>
</dbReference>
<dbReference type="SUPFAM" id="SSF48403">
    <property type="entry name" value="Ankyrin repeat"/>
    <property type="match status" value="1"/>
</dbReference>
<dbReference type="PRINTS" id="PR01415">
    <property type="entry name" value="ANKYRIN"/>
</dbReference>
<dbReference type="PROSITE" id="PS50297">
    <property type="entry name" value="ANK_REP_REGION"/>
    <property type="match status" value="3"/>
</dbReference>
<accession>A0A812K473</accession>
<reference evidence="4" key="1">
    <citation type="submission" date="2021-02" db="EMBL/GenBank/DDBJ databases">
        <authorList>
            <person name="Dougan E. K."/>
            <person name="Rhodes N."/>
            <person name="Thang M."/>
            <person name="Chan C."/>
        </authorList>
    </citation>
    <scope>NUCLEOTIDE SEQUENCE</scope>
</reference>
<evidence type="ECO:0000313" key="4">
    <source>
        <dbReference type="EMBL" id="CAE7223290.1"/>
    </source>
</evidence>
<dbReference type="Pfam" id="PF12796">
    <property type="entry name" value="Ank_2"/>
    <property type="match status" value="1"/>
</dbReference>
<evidence type="ECO:0000256" key="2">
    <source>
        <dbReference type="ARBA" id="ARBA00023043"/>
    </source>
</evidence>
<feature type="repeat" description="ANK" evidence="3">
    <location>
        <begin position="220"/>
        <end position="252"/>
    </location>
</feature>
<evidence type="ECO:0000256" key="1">
    <source>
        <dbReference type="ARBA" id="ARBA00022737"/>
    </source>
</evidence>
<name>A0A812K473_9DINO</name>
<dbReference type="EMBL" id="CAJNDS010000621">
    <property type="protein sequence ID" value="CAE7223290.1"/>
    <property type="molecule type" value="Genomic_DNA"/>
</dbReference>
<protein>
    <submittedName>
        <fullName evidence="4">TNKS protein</fullName>
    </submittedName>
</protein>